<gene>
    <name evidence="9" type="ORF">ACFSJD_05770</name>
</gene>
<dbReference type="Pfam" id="PF00528">
    <property type="entry name" value="BPD_transp_1"/>
    <property type="match status" value="1"/>
</dbReference>
<evidence type="ECO:0000256" key="3">
    <source>
        <dbReference type="ARBA" id="ARBA00022475"/>
    </source>
</evidence>
<feature type="transmembrane region" description="Helical" evidence="7">
    <location>
        <begin position="106"/>
        <end position="130"/>
    </location>
</feature>
<keyword evidence="2 7" id="KW-0813">Transport</keyword>
<feature type="transmembrane region" description="Helical" evidence="7">
    <location>
        <begin position="240"/>
        <end position="260"/>
    </location>
</feature>
<organism evidence="9 10">
    <name type="scientific">Pseudonocardia yunnanensis</name>
    <dbReference type="NCBI Taxonomy" id="58107"/>
    <lineage>
        <taxon>Bacteria</taxon>
        <taxon>Bacillati</taxon>
        <taxon>Actinomycetota</taxon>
        <taxon>Actinomycetes</taxon>
        <taxon>Pseudonocardiales</taxon>
        <taxon>Pseudonocardiaceae</taxon>
        <taxon>Pseudonocardia</taxon>
    </lineage>
</organism>
<comment type="similarity">
    <text evidence="7">Belongs to the binding-protein-dependent transport system permease family.</text>
</comment>
<keyword evidence="6 7" id="KW-0472">Membrane</keyword>
<feature type="transmembrane region" description="Helical" evidence="7">
    <location>
        <begin position="182"/>
        <end position="204"/>
    </location>
</feature>
<feature type="transmembrane region" description="Helical" evidence="7">
    <location>
        <begin position="142"/>
        <end position="161"/>
    </location>
</feature>
<keyword evidence="10" id="KW-1185">Reference proteome</keyword>
<evidence type="ECO:0000256" key="7">
    <source>
        <dbReference type="RuleBase" id="RU363032"/>
    </source>
</evidence>
<comment type="subcellular location">
    <subcellularLocation>
        <location evidence="1 7">Cell membrane</location>
        <topology evidence="1 7">Multi-pass membrane protein</topology>
    </subcellularLocation>
</comment>
<evidence type="ECO:0000313" key="10">
    <source>
        <dbReference type="Proteomes" id="UP001597114"/>
    </source>
</evidence>
<evidence type="ECO:0000256" key="4">
    <source>
        <dbReference type="ARBA" id="ARBA00022692"/>
    </source>
</evidence>
<evidence type="ECO:0000256" key="2">
    <source>
        <dbReference type="ARBA" id="ARBA00022448"/>
    </source>
</evidence>
<dbReference type="SUPFAM" id="SSF161098">
    <property type="entry name" value="MetI-like"/>
    <property type="match status" value="1"/>
</dbReference>
<feature type="domain" description="ABC transmembrane type-1" evidence="8">
    <location>
        <begin position="71"/>
        <end position="261"/>
    </location>
</feature>
<feature type="transmembrane region" description="Helical" evidence="7">
    <location>
        <begin position="75"/>
        <end position="94"/>
    </location>
</feature>
<keyword evidence="3" id="KW-1003">Cell membrane</keyword>
<dbReference type="InterPro" id="IPR000515">
    <property type="entry name" value="MetI-like"/>
</dbReference>
<dbReference type="Gene3D" id="1.10.3720.10">
    <property type="entry name" value="MetI-like"/>
    <property type="match status" value="1"/>
</dbReference>
<dbReference type="PANTHER" id="PTHR43744:SF8">
    <property type="entry name" value="SN-GLYCEROL-3-PHOSPHATE TRANSPORT SYSTEM PERMEASE PROTEIN UGPE"/>
    <property type="match status" value="1"/>
</dbReference>
<keyword evidence="4 7" id="KW-0812">Transmembrane</keyword>
<keyword evidence="5 7" id="KW-1133">Transmembrane helix</keyword>
<reference evidence="10" key="1">
    <citation type="journal article" date="2019" name="Int. J. Syst. Evol. Microbiol.">
        <title>The Global Catalogue of Microorganisms (GCM) 10K type strain sequencing project: providing services to taxonomists for standard genome sequencing and annotation.</title>
        <authorList>
            <consortium name="The Broad Institute Genomics Platform"/>
            <consortium name="The Broad Institute Genome Sequencing Center for Infectious Disease"/>
            <person name="Wu L."/>
            <person name="Ma J."/>
        </authorList>
    </citation>
    <scope>NUCLEOTIDE SEQUENCE [LARGE SCALE GENOMIC DNA]</scope>
    <source>
        <strain evidence="10">CCM 7043</strain>
    </source>
</reference>
<dbReference type="Proteomes" id="UP001597114">
    <property type="component" value="Unassembled WGS sequence"/>
</dbReference>
<dbReference type="PANTHER" id="PTHR43744">
    <property type="entry name" value="ABC TRANSPORTER PERMEASE PROTEIN MG189-RELATED-RELATED"/>
    <property type="match status" value="1"/>
</dbReference>
<comment type="caution">
    <text evidence="9">The sequence shown here is derived from an EMBL/GenBank/DDBJ whole genome shotgun (WGS) entry which is preliminary data.</text>
</comment>
<evidence type="ECO:0000256" key="5">
    <source>
        <dbReference type="ARBA" id="ARBA00022989"/>
    </source>
</evidence>
<accession>A0ABW4ESD6</accession>
<evidence type="ECO:0000256" key="6">
    <source>
        <dbReference type="ARBA" id="ARBA00023136"/>
    </source>
</evidence>
<protein>
    <submittedName>
        <fullName evidence="9">Carbohydrate ABC transporter permease</fullName>
    </submittedName>
</protein>
<evidence type="ECO:0000259" key="8">
    <source>
        <dbReference type="PROSITE" id="PS50928"/>
    </source>
</evidence>
<evidence type="ECO:0000256" key="1">
    <source>
        <dbReference type="ARBA" id="ARBA00004651"/>
    </source>
</evidence>
<feature type="transmembrane region" description="Helical" evidence="7">
    <location>
        <begin position="12"/>
        <end position="32"/>
    </location>
</feature>
<evidence type="ECO:0000313" key="9">
    <source>
        <dbReference type="EMBL" id="MFD1516984.1"/>
    </source>
</evidence>
<dbReference type="CDD" id="cd06261">
    <property type="entry name" value="TM_PBP2"/>
    <property type="match status" value="1"/>
</dbReference>
<name>A0ABW4ESD6_9PSEU</name>
<dbReference type="EMBL" id="JBHUCO010000006">
    <property type="protein sequence ID" value="MFD1516984.1"/>
    <property type="molecule type" value="Genomic_DNA"/>
</dbReference>
<dbReference type="RefSeq" id="WP_344729071.1">
    <property type="nucleotide sequence ID" value="NZ_BAAAUS010000059.1"/>
</dbReference>
<proteinExistence type="inferred from homology"/>
<sequence>MIRLSATQKFTAYVVLAGLSALMLLPFIWMLISSVKTNNQLFTTPIRWWVWPLHLDNYAQALALIPFWSQLRNTALLSVLTVIGTVLSSSFTAYGLAKVSWIGRRLLLGVLIVTMLLPAIVTLVPTYVIFRDLGWVNTYLPLIVPTFLGTPYYIFLFRQFFLRIPESVSEAARIDGASELRIYARIIMPLSRPVVVAVSALAFVQSWTDYLGPLIYLDNPDQWTLSLGLTEFLTKYSVQWNYMMAASVVFTLPLIIVFFLGNKYILSGISFTADVG</sequence>
<dbReference type="InterPro" id="IPR035906">
    <property type="entry name" value="MetI-like_sf"/>
</dbReference>
<dbReference type="PROSITE" id="PS50928">
    <property type="entry name" value="ABC_TM1"/>
    <property type="match status" value="1"/>
</dbReference>